<dbReference type="Proteomes" id="UP001476798">
    <property type="component" value="Unassembled WGS sequence"/>
</dbReference>
<name>A0ABV0NYN3_9TELE</name>
<reference evidence="2 3" key="1">
    <citation type="submission" date="2021-06" db="EMBL/GenBank/DDBJ databases">
        <authorList>
            <person name="Palmer J.M."/>
        </authorList>
    </citation>
    <scope>NUCLEOTIDE SEQUENCE [LARGE SCALE GENOMIC DNA]</scope>
    <source>
        <strain evidence="2 3">GA_2019</strain>
        <tissue evidence="2">Muscle</tissue>
    </source>
</reference>
<keyword evidence="1" id="KW-0812">Transmembrane</keyword>
<evidence type="ECO:0000313" key="3">
    <source>
        <dbReference type="Proteomes" id="UP001476798"/>
    </source>
</evidence>
<evidence type="ECO:0000313" key="2">
    <source>
        <dbReference type="EMBL" id="MEQ2176568.1"/>
    </source>
</evidence>
<feature type="transmembrane region" description="Helical" evidence="1">
    <location>
        <begin position="94"/>
        <end position="120"/>
    </location>
</feature>
<evidence type="ECO:0000256" key="1">
    <source>
        <dbReference type="SAM" id="Phobius"/>
    </source>
</evidence>
<organism evidence="2 3">
    <name type="scientific">Goodea atripinnis</name>
    <dbReference type="NCBI Taxonomy" id="208336"/>
    <lineage>
        <taxon>Eukaryota</taxon>
        <taxon>Metazoa</taxon>
        <taxon>Chordata</taxon>
        <taxon>Craniata</taxon>
        <taxon>Vertebrata</taxon>
        <taxon>Euteleostomi</taxon>
        <taxon>Actinopterygii</taxon>
        <taxon>Neopterygii</taxon>
        <taxon>Teleostei</taxon>
        <taxon>Neoteleostei</taxon>
        <taxon>Acanthomorphata</taxon>
        <taxon>Ovalentaria</taxon>
        <taxon>Atherinomorphae</taxon>
        <taxon>Cyprinodontiformes</taxon>
        <taxon>Goodeidae</taxon>
        <taxon>Goodea</taxon>
    </lineage>
</organism>
<evidence type="ECO:0008006" key="4">
    <source>
        <dbReference type="Google" id="ProtNLM"/>
    </source>
</evidence>
<keyword evidence="3" id="KW-1185">Reference proteome</keyword>
<keyword evidence="1" id="KW-1133">Transmembrane helix</keyword>
<protein>
    <recommendedName>
        <fullName evidence="4">Ig-like domain-containing protein</fullName>
    </recommendedName>
</protein>
<accession>A0ABV0NYN3</accession>
<comment type="caution">
    <text evidence="2">The sequence shown here is derived from an EMBL/GenBank/DDBJ whole genome shotgun (WGS) entry which is preliminary data.</text>
</comment>
<dbReference type="EMBL" id="JAHRIO010054255">
    <property type="protein sequence ID" value="MEQ2176568.1"/>
    <property type="molecule type" value="Genomic_DNA"/>
</dbReference>
<feature type="non-terminal residue" evidence="2">
    <location>
        <position position="127"/>
    </location>
</feature>
<sequence length="127" mass="14121">MSVPTLSSSTTQLICSFLMPYPTGTNFEAPQRSPSICTERTHSSSFAISVSSSHYVNTKNNQNTLHWLQYSSPRVQMFTYRLDVQQDGGLGNDGGFLCFLGSIGFQSLLLEAFCLFIFLITAKQVYV</sequence>
<gene>
    <name evidence="2" type="ORF">GOODEAATRI_029283</name>
</gene>
<keyword evidence="1" id="KW-0472">Membrane</keyword>
<proteinExistence type="predicted"/>